<dbReference type="InterPro" id="IPR019490">
    <property type="entry name" value="Glu6P/Mann6P_isomerase_C"/>
</dbReference>
<dbReference type="GO" id="GO:0004476">
    <property type="term" value="F:mannose-6-phosphate isomerase activity"/>
    <property type="evidence" value="ECO:0007669"/>
    <property type="project" value="InterPro"/>
</dbReference>
<protein>
    <submittedName>
        <fullName evidence="4">Bifunctional phosphoglucose/phosphomannose isomerase</fullName>
    </submittedName>
</protein>
<name>A0A5C6S0W5_9FLAO</name>
<sequence>MKELIEDFTKHLAQSINISENTSFKSTDKQITSVLICGLGGSGIGGTVVSQVIANDASLPIVINKDYKIPAFVNSSTLVIACSYSGNTEETIEMIEQAQAKNAEIACVTSGGKIQELAKENGYNHIIIPGGHPPRAAFGLAFPTLFTLLKHYKVISADYTTQFTNAISIINKEEENIIAEAKSVTEKLFGKIPVIYSDAWYEGVAVRFRQQVNENGKMLCWHHAIPEMNHNELVGWTTKNEDLAVVIFRNDDDYFRTQKRMEVNKTVFEKYTSTILEIYSKGNSRLERSLYLIHLGDWVSYLLAEKKGIDVTEVDVITSLKNELAKI</sequence>
<dbReference type="InterPro" id="IPR035484">
    <property type="entry name" value="SIS_PGI/PMI_1"/>
</dbReference>
<comment type="caution">
    <text evidence="4">The sequence shown here is derived from an EMBL/GenBank/DDBJ whole genome shotgun (WGS) entry which is preliminary data.</text>
</comment>
<gene>
    <name evidence="4" type="ORF">FRY74_03390</name>
</gene>
<dbReference type="GO" id="GO:1901135">
    <property type="term" value="P:carbohydrate derivative metabolic process"/>
    <property type="evidence" value="ECO:0007669"/>
    <property type="project" value="InterPro"/>
</dbReference>
<proteinExistence type="inferred from homology"/>
<dbReference type="InterPro" id="IPR001347">
    <property type="entry name" value="SIS_dom"/>
</dbReference>
<evidence type="ECO:0000313" key="4">
    <source>
        <dbReference type="EMBL" id="TXB67242.1"/>
    </source>
</evidence>
<dbReference type="CDD" id="cd05017">
    <property type="entry name" value="SIS_PGI_PMI_1"/>
    <property type="match status" value="1"/>
</dbReference>
<dbReference type="RefSeq" id="WP_147098602.1">
    <property type="nucleotide sequence ID" value="NZ_VOOS01000001.1"/>
</dbReference>
<accession>A0A5C6S0W5</accession>
<dbReference type="NCBIfam" id="NF006423">
    <property type="entry name" value="PRK08674.1-2"/>
    <property type="match status" value="1"/>
</dbReference>
<dbReference type="Gene3D" id="3.40.50.10490">
    <property type="entry name" value="Glucose-6-phosphate isomerase like protein, domain 1"/>
    <property type="match status" value="2"/>
</dbReference>
<dbReference type="GO" id="GO:0097367">
    <property type="term" value="F:carbohydrate derivative binding"/>
    <property type="evidence" value="ECO:0007669"/>
    <property type="project" value="InterPro"/>
</dbReference>
<dbReference type="GO" id="GO:0004347">
    <property type="term" value="F:glucose-6-phosphate isomerase activity"/>
    <property type="evidence" value="ECO:0007669"/>
    <property type="project" value="InterPro"/>
</dbReference>
<dbReference type="Pfam" id="PF10432">
    <property type="entry name" value="bact-PGI_C"/>
    <property type="match status" value="1"/>
</dbReference>
<organism evidence="4 5">
    <name type="scientific">Vicingus serpentipes</name>
    <dbReference type="NCBI Taxonomy" id="1926625"/>
    <lineage>
        <taxon>Bacteria</taxon>
        <taxon>Pseudomonadati</taxon>
        <taxon>Bacteroidota</taxon>
        <taxon>Flavobacteriia</taxon>
        <taxon>Flavobacteriales</taxon>
        <taxon>Vicingaceae</taxon>
        <taxon>Vicingus</taxon>
    </lineage>
</organism>
<dbReference type="InterPro" id="IPR046348">
    <property type="entry name" value="SIS_dom_sf"/>
</dbReference>
<dbReference type="NCBIfam" id="NF006426">
    <property type="entry name" value="PRK08674.1-6"/>
    <property type="match status" value="1"/>
</dbReference>
<keyword evidence="5" id="KW-1185">Reference proteome</keyword>
<comment type="similarity">
    <text evidence="1">Belongs to the PGI/PMI family.</text>
</comment>
<dbReference type="Pfam" id="PF01380">
    <property type="entry name" value="SIS"/>
    <property type="match status" value="1"/>
</dbReference>
<dbReference type="EMBL" id="VOOS01000001">
    <property type="protein sequence ID" value="TXB67242.1"/>
    <property type="molecule type" value="Genomic_DNA"/>
</dbReference>
<dbReference type="Proteomes" id="UP000321721">
    <property type="component" value="Unassembled WGS sequence"/>
</dbReference>
<evidence type="ECO:0000256" key="1">
    <source>
        <dbReference type="ARBA" id="ARBA00010523"/>
    </source>
</evidence>
<dbReference type="GO" id="GO:0005975">
    <property type="term" value="P:carbohydrate metabolic process"/>
    <property type="evidence" value="ECO:0007669"/>
    <property type="project" value="InterPro"/>
</dbReference>
<dbReference type="NCBIfam" id="TIGR02128">
    <property type="entry name" value="G6PI_arch"/>
    <property type="match status" value="1"/>
</dbReference>
<evidence type="ECO:0000259" key="3">
    <source>
        <dbReference type="PROSITE" id="PS51464"/>
    </source>
</evidence>
<reference evidence="4 5" key="1">
    <citation type="submission" date="2019-08" db="EMBL/GenBank/DDBJ databases">
        <title>Genome of Vicingus serpentipes NCIMB 15042.</title>
        <authorList>
            <person name="Bowman J.P."/>
        </authorList>
    </citation>
    <scope>NUCLEOTIDE SEQUENCE [LARGE SCALE GENOMIC DNA]</scope>
    <source>
        <strain evidence="4 5">NCIMB 15042</strain>
    </source>
</reference>
<dbReference type="AlphaFoldDB" id="A0A5C6S0W5"/>
<evidence type="ECO:0000313" key="5">
    <source>
        <dbReference type="Proteomes" id="UP000321721"/>
    </source>
</evidence>
<keyword evidence="2 4" id="KW-0413">Isomerase</keyword>
<dbReference type="CDD" id="cd05637">
    <property type="entry name" value="SIS_PGI_PMI_2"/>
    <property type="match status" value="1"/>
</dbReference>
<dbReference type="SUPFAM" id="SSF53697">
    <property type="entry name" value="SIS domain"/>
    <property type="match status" value="1"/>
</dbReference>
<feature type="domain" description="SIS" evidence="3">
    <location>
        <begin position="23"/>
        <end position="165"/>
    </location>
</feature>
<evidence type="ECO:0000256" key="2">
    <source>
        <dbReference type="ARBA" id="ARBA00023235"/>
    </source>
</evidence>
<dbReference type="OrthoDB" id="9771734at2"/>
<dbReference type="PROSITE" id="PS51464">
    <property type="entry name" value="SIS"/>
    <property type="match status" value="1"/>
</dbReference>